<dbReference type="GO" id="GO:0065002">
    <property type="term" value="P:intracellular protein transmembrane transport"/>
    <property type="evidence" value="ECO:0007669"/>
    <property type="project" value="TreeGrafter"/>
</dbReference>
<keyword evidence="2 7" id="KW-0812">Transmembrane</keyword>
<dbReference type="PRINTS" id="PR01840">
    <property type="entry name" value="TATCFAMILY"/>
</dbReference>
<proteinExistence type="inferred from homology"/>
<accession>A0A2T7WQZ5</accession>
<comment type="similarity">
    <text evidence="7">Belongs to the TatC family.</text>
</comment>
<keyword evidence="7" id="KW-1003">Cell membrane</keyword>
<dbReference type="InterPro" id="IPR002033">
    <property type="entry name" value="TatC"/>
</dbReference>
<evidence type="ECO:0000313" key="9">
    <source>
        <dbReference type="Proteomes" id="UP000244649"/>
    </source>
</evidence>
<evidence type="ECO:0000313" key="8">
    <source>
        <dbReference type="EMBL" id="PVE76985.1"/>
    </source>
</evidence>
<dbReference type="NCBIfam" id="TIGR00945">
    <property type="entry name" value="tatC"/>
    <property type="match status" value="1"/>
</dbReference>
<dbReference type="AlphaFoldDB" id="A0A2T7WQZ5"/>
<feature type="transmembrane region" description="Helical" evidence="7">
    <location>
        <begin position="207"/>
        <end position="230"/>
    </location>
</feature>
<gene>
    <name evidence="7 8" type="primary">tatC</name>
    <name evidence="8" type="ORF">DC432_05105</name>
</gene>
<sequence length="243" mass="25933">MPLLAHLSELRRRVTICAIAVAVAGIAGFAMSDLVIAAAAEPLRHLQGPSLTGLNFTRIGEAFDLRFKIALALGIVLAAPVWIFEGWAFLVPGLTSRERRAGLLFVATAVPLFFGGVAFGWMVVPQIVTLLAGFAPAGSTTMLTASQYFDFLLKLVVGVGLSFVSPLVLIALNAVGVLSGRTIVRGWRVALVVIIVFSAAVTPPADLLSMLVIALPLCALYAGSAVWTWLHDRRVERRNRSES</sequence>
<name>A0A2T7WQZ5_MICTE</name>
<comment type="caution">
    <text evidence="8">The sequence shown here is derived from an EMBL/GenBank/DDBJ whole genome shotgun (WGS) entry which is preliminary data.</text>
</comment>
<evidence type="ECO:0000256" key="7">
    <source>
        <dbReference type="HAMAP-Rule" id="MF_00902"/>
    </source>
</evidence>
<dbReference type="GO" id="GO:0009977">
    <property type="term" value="F:proton motive force dependent protein transmembrane transporter activity"/>
    <property type="evidence" value="ECO:0007669"/>
    <property type="project" value="TreeGrafter"/>
</dbReference>
<evidence type="ECO:0000256" key="6">
    <source>
        <dbReference type="ARBA" id="ARBA00023136"/>
    </source>
</evidence>
<feature type="transmembrane region" description="Helical" evidence="7">
    <location>
        <begin position="184"/>
        <end position="201"/>
    </location>
</feature>
<keyword evidence="5 7" id="KW-0811">Translocation</keyword>
<dbReference type="HAMAP" id="MF_00902">
    <property type="entry name" value="TatC"/>
    <property type="match status" value="1"/>
</dbReference>
<dbReference type="EMBL" id="QDFT01000008">
    <property type="protein sequence ID" value="PVE76985.1"/>
    <property type="molecule type" value="Genomic_DNA"/>
</dbReference>
<keyword evidence="4 7" id="KW-1133">Transmembrane helix</keyword>
<comment type="subunit">
    <text evidence="7">The Tat system comprises two distinct complexes: a TatABC complex, containing multiple copies of TatA, TatB and TatC subunits, and a separate TatA complex, containing only TatA subunits. Substrates initially bind to the TatABC complex, which probably triggers association of the separate TatA complex to form the active translocon.</text>
</comment>
<comment type="function">
    <text evidence="7">Part of the twin-arginine translocation (Tat) system that transports large folded proteins containing a characteristic twin-arginine motif in their signal peptide across membranes. Together with TatB, TatC is part of a receptor directly interacting with Tat signal peptides.</text>
</comment>
<dbReference type="GO" id="GO:0043953">
    <property type="term" value="P:protein transport by the Tat complex"/>
    <property type="evidence" value="ECO:0007669"/>
    <property type="project" value="UniProtKB-UniRule"/>
</dbReference>
<dbReference type="Proteomes" id="UP000244649">
    <property type="component" value="Unassembled WGS sequence"/>
</dbReference>
<evidence type="ECO:0000256" key="3">
    <source>
        <dbReference type="ARBA" id="ARBA00022927"/>
    </source>
</evidence>
<protein>
    <recommendedName>
        <fullName evidence="7">Sec-independent protein translocase protein TatC</fullName>
    </recommendedName>
</protein>
<evidence type="ECO:0000256" key="4">
    <source>
        <dbReference type="ARBA" id="ARBA00022989"/>
    </source>
</evidence>
<evidence type="ECO:0000256" key="2">
    <source>
        <dbReference type="ARBA" id="ARBA00022692"/>
    </source>
</evidence>
<evidence type="ECO:0000256" key="5">
    <source>
        <dbReference type="ARBA" id="ARBA00023010"/>
    </source>
</evidence>
<dbReference type="PANTHER" id="PTHR30371:SF0">
    <property type="entry name" value="SEC-INDEPENDENT PROTEIN TRANSLOCASE PROTEIN TATC, CHLOROPLASTIC-RELATED"/>
    <property type="match status" value="1"/>
</dbReference>
<keyword evidence="3 7" id="KW-0653">Protein transport</keyword>
<dbReference type="GO" id="GO:0033281">
    <property type="term" value="C:TAT protein transport complex"/>
    <property type="evidence" value="ECO:0007669"/>
    <property type="project" value="UniProtKB-UniRule"/>
</dbReference>
<feature type="transmembrane region" description="Helical" evidence="7">
    <location>
        <begin position="151"/>
        <end position="172"/>
    </location>
</feature>
<evidence type="ECO:0000256" key="1">
    <source>
        <dbReference type="ARBA" id="ARBA00004141"/>
    </source>
</evidence>
<comment type="caution">
    <text evidence="7">Lacks conserved residue(s) required for the propagation of feature annotation.</text>
</comment>
<keyword evidence="6 7" id="KW-0472">Membrane</keyword>
<dbReference type="RefSeq" id="WP_116536945.1">
    <property type="nucleotide sequence ID" value="NZ_QDFT01000008.1"/>
</dbReference>
<keyword evidence="7" id="KW-0813">Transport</keyword>
<feature type="transmembrane region" description="Helical" evidence="7">
    <location>
        <begin position="69"/>
        <end position="91"/>
    </location>
</feature>
<comment type="subcellular location">
    <subcellularLocation>
        <location evidence="7">Cell membrane</location>
        <topology evidence="7">Multi-pass membrane protein</topology>
    </subcellularLocation>
    <subcellularLocation>
        <location evidence="1">Membrane</location>
        <topology evidence="1">Multi-pass membrane protein</topology>
    </subcellularLocation>
</comment>
<dbReference type="PANTHER" id="PTHR30371">
    <property type="entry name" value="SEC-INDEPENDENT PROTEIN TRANSLOCASE PROTEIN TATC"/>
    <property type="match status" value="1"/>
</dbReference>
<reference evidence="8 9" key="1">
    <citation type="submission" date="2018-04" db="EMBL/GenBank/DDBJ databases">
        <authorList>
            <person name="Go L.Y."/>
            <person name="Mitchell J.A."/>
        </authorList>
    </citation>
    <scope>NUCLEOTIDE SEQUENCE [LARGE SCALE GENOMIC DNA]</scope>
    <source>
        <strain evidence="8 9">TPD7010</strain>
    </source>
</reference>
<organism evidence="8 9">
    <name type="scientific">Microbacterium testaceum</name>
    <name type="common">Aureobacterium testaceum</name>
    <name type="synonym">Brevibacterium testaceum</name>
    <dbReference type="NCBI Taxonomy" id="2033"/>
    <lineage>
        <taxon>Bacteria</taxon>
        <taxon>Bacillati</taxon>
        <taxon>Actinomycetota</taxon>
        <taxon>Actinomycetes</taxon>
        <taxon>Micrococcales</taxon>
        <taxon>Microbacteriaceae</taxon>
        <taxon>Microbacterium</taxon>
    </lineage>
</organism>
<feature type="transmembrane region" description="Helical" evidence="7">
    <location>
        <begin position="103"/>
        <end position="124"/>
    </location>
</feature>
<dbReference type="Pfam" id="PF00902">
    <property type="entry name" value="TatC"/>
    <property type="match status" value="1"/>
</dbReference>